<dbReference type="PIRSF" id="PIRSF009471">
    <property type="entry name" value="UCP009471"/>
    <property type="match status" value="1"/>
</dbReference>
<keyword evidence="3" id="KW-1185">Reference proteome</keyword>
<sequence length="200" mass="21305">MKRKNVFRLPLLVLVSLAIAFGAGTWSTRVALRATSGFGALRLGPWQAFPDLQSAAADPYAKAHRANDGRLLLGRAEGLVFTAATDSDGRELRGDCRYEISGTTPAARFWTLRITDADDRPLLARAGLPSSLDAWQAVRRDDGSFAVQVGARAKAGNWLAMHEPGPVRFVLTLIDTPTAGATGLSLTDMPAITLEGCADA</sequence>
<dbReference type="AlphaFoldDB" id="A0A317PNQ2"/>
<comment type="caution">
    <text evidence="2">The sequence shown here is derived from an EMBL/GenBank/DDBJ whole genome shotgun (WGS) entry which is preliminary data.</text>
</comment>
<reference evidence="2 3" key="1">
    <citation type="submission" date="2018-05" db="EMBL/GenBank/DDBJ databases">
        <title>Genomic Encyclopedia of Type Strains, Phase IV (KMG-IV): sequencing the most valuable type-strain genomes for metagenomic binning, comparative biology and taxonomic classification.</title>
        <authorList>
            <person name="Goeker M."/>
        </authorList>
    </citation>
    <scope>NUCLEOTIDE SEQUENCE [LARGE SCALE GENOMIC DNA]</scope>
    <source>
        <strain evidence="2 3">DSM 16791</strain>
    </source>
</reference>
<dbReference type="InterPro" id="IPR010621">
    <property type="entry name" value="DUF1214"/>
</dbReference>
<accession>A0A317PNQ2</accession>
<dbReference type="Gene3D" id="2.60.120.600">
    <property type="entry name" value="Domain of unknown function DUF1214, C-terminal domain"/>
    <property type="match status" value="1"/>
</dbReference>
<dbReference type="Pfam" id="PF06742">
    <property type="entry name" value="DUF1214"/>
    <property type="match status" value="1"/>
</dbReference>
<dbReference type="EMBL" id="QGTR01000002">
    <property type="protein sequence ID" value="PWW02203.1"/>
    <property type="molecule type" value="Genomic_DNA"/>
</dbReference>
<evidence type="ECO:0000313" key="3">
    <source>
        <dbReference type="Proteomes" id="UP000246352"/>
    </source>
</evidence>
<organism evidence="2 3">
    <name type="scientific">Hoeflea marina</name>
    <dbReference type="NCBI Taxonomy" id="274592"/>
    <lineage>
        <taxon>Bacteria</taxon>
        <taxon>Pseudomonadati</taxon>
        <taxon>Pseudomonadota</taxon>
        <taxon>Alphaproteobacteria</taxon>
        <taxon>Hyphomicrobiales</taxon>
        <taxon>Rhizobiaceae</taxon>
        <taxon>Hoeflea</taxon>
    </lineage>
</organism>
<proteinExistence type="predicted"/>
<gene>
    <name evidence="2" type="ORF">DFR52_102871</name>
</gene>
<feature type="domain" description="DUF1214" evidence="1">
    <location>
        <begin position="77"/>
        <end position="176"/>
    </location>
</feature>
<dbReference type="Proteomes" id="UP000246352">
    <property type="component" value="Unassembled WGS sequence"/>
</dbReference>
<dbReference type="SUPFAM" id="SSF160935">
    <property type="entry name" value="VPA0735-like"/>
    <property type="match status" value="1"/>
</dbReference>
<dbReference type="InterPro" id="IPR012038">
    <property type="entry name" value="UCP009471"/>
</dbReference>
<dbReference type="InterPro" id="IPR037049">
    <property type="entry name" value="DUF1214_C_sf"/>
</dbReference>
<evidence type="ECO:0000313" key="2">
    <source>
        <dbReference type="EMBL" id="PWW02203.1"/>
    </source>
</evidence>
<protein>
    <recommendedName>
        <fullName evidence="1">DUF1214 domain-containing protein</fullName>
    </recommendedName>
</protein>
<name>A0A317PNQ2_9HYPH</name>
<evidence type="ECO:0000259" key="1">
    <source>
        <dbReference type="Pfam" id="PF06742"/>
    </source>
</evidence>